<comment type="similarity">
    <text evidence="2">Belongs to the glycosyl hydrolase 13 family.</text>
</comment>
<keyword evidence="5" id="KW-0378">Hydrolase</keyword>
<evidence type="ECO:0000259" key="7">
    <source>
        <dbReference type="SMART" id="SM00642"/>
    </source>
</evidence>
<comment type="catalytic activity">
    <reaction evidence="1">
        <text>Hydrolysis of terminal, non-reducing (1-&gt;4)-linked alpha-D-glucose residues with release of alpha-D-glucose.</text>
        <dbReference type="EC" id="3.2.1.20"/>
    </reaction>
</comment>
<dbReference type="FunFam" id="3.90.400.10:FF:000001">
    <property type="entry name" value="Maltase A3, isoform A"/>
    <property type="match status" value="1"/>
</dbReference>
<feature type="domain" description="Glycosyl hydrolase family 13 catalytic" evidence="7">
    <location>
        <begin position="35"/>
        <end position="425"/>
    </location>
</feature>
<evidence type="ECO:0000256" key="1">
    <source>
        <dbReference type="ARBA" id="ARBA00001657"/>
    </source>
</evidence>
<dbReference type="GO" id="GO:0004558">
    <property type="term" value="F:alpha-1,4-glucosidase activity"/>
    <property type="evidence" value="ECO:0007669"/>
    <property type="project" value="UniProtKB-EC"/>
</dbReference>
<dbReference type="Proteomes" id="UP001153636">
    <property type="component" value="Chromosome 1"/>
</dbReference>
<dbReference type="Pfam" id="PF00128">
    <property type="entry name" value="Alpha-amylase"/>
    <property type="match status" value="1"/>
</dbReference>
<dbReference type="CDD" id="cd11328">
    <property type="entry name" value="AmyAc_maltase"/>
    <property type="match status" value="1"/>
</dbReference>
<dbReference type="EMBL" id="OV651813">
    <property type="protein sequence ID" value="CAH1098901.1"/>
    <property type="molecule type" value="Genomic_DNA"/>
</dbReference>
<keyword evidence="9" id="KW-1185">Reference proteome</keyword>
<dbReference type="PANTHER" id="PTHR10357:SF179">
    <property type="entry name" value="NEUTRAL AND BASIC AMINO ACID TRANSPORT PROTEIN RBAT"/>
    <property type="match status" value="1"/>
</dbReference>
<dbReference type="InterPro" id="IPR017853">
    <property type="entry name" value="GH"/>
</dbReference>
<dbReference type="Gene3D" id="3.90.400.10">
    <property type="entry name" value="Oligo-1,6-glucosidase, Domain 2"/>
    <property type="match status" value="1"/>
</dbReference>
<dbReference type="PANTHER" id="PTHR10357">
    <property type="entry name" value="ALPHA-AMYLASE FAMILY MEMBER"/>
    <property type="match status" value="1"/>
</dbReference>
<feature type="signal peptide" evidence="6">
    <location>
        <begin position="1"/>
        <end position="21"/>
    </location>
</feature>
<dbReference type="InterPro" id="IPR045857">
    <property type="entry name" value="O16G_dom_2"/>
</dbReference>
<gene>
    <name evidence="8" type="ORF">PSYICH_LOCUS1132</name>
</gene>
<dbReference type="SMART" id="SM00642">
    <property type="entry name" value="Aamy"/>
    <property type="match status" value="1"/>
</dbReference>
<feature type="chain" id="PRO_5040323000" description="alpha-glucosidase" evidence="6">
    <location>
        <begin position="22"/>
        <end position="566"/>
    </location>
</feature>
<keyword evidence="6" id="KW-0732">Signal</keyword>
<evidence type="ECO:0000313" key="9">
    <source>
        <dbReference type="Proteomes" id="UP001153636"/>
    </source>
</evidence>
<evidence type="ECO:0000313" key="8">
    <source>
        <dbReference type="EMBL" id="CAH1098901.1"/>
    </source>
</evidence>
<dbReference type="InterPro" id="IPR006047">
    <property type="entry name" value="GH13_cat_dom"/>
</dbReference>
<proteinExistence type="inferred from homology"/>
<accession>A0A9P0G5P4</accession>
<sequence>MYKLYIYLVAIFLINIVNVYAAEEKDWWQTATIYQIYPKSFKDSDGDGIGDLKGIIEKLDYIKDLGVSAIWLSPIYKSPQYDAGYDISDFRDIDPIYGNLEIFKELVTEAHNRGLKVVLDYVPNHTSDQHEWFQEALKGSETYKDYFIWADGKNGSKNDPPNNWISVFTHSAWEWVEERKQFYLHQFLKQQPDLDFLNPNVRQEMKDVLTYWLDTYDVDGVRIDAVPHLVEAKNLTDEPRTYDPNSSEIDYNYLDHIFTRNQPESYDVVYEWRSHIDSISAKKTSTKVCFSEAAVDIDYVIPYYGNADGSKLGAHFSFNFVLLGLTPESTAVDVSNLIGAWLDKLPSIYTSNWVLGNHDNHRIATKAGKERVDALNILAGFLPGVQVTYNGEEIGMEDGEVKCEQGVDMASNCTSYPYLSRDFERTPLQWDSSEFAGFSNGTSTWLPVSVKKAECNIADQLKDPKSHLNIYKKLQEVRKGDLADIISVEYSTFGDDEMGLAVVRQNSAKIYALVLNLGSNSLTVKTWETFEVILTSKDSQRNWGEIISGPITLQSYEALLLLQQNV</sequence>
<keyword evidence="5" id="KW-0326">Glycosidase</keyword>
<protein>
    <recommendedName>
        <fullName evidence="3">alpha-glucosidase</fullName>
        <ecNumber evidence="3">3.2.1.20</ecNumber>
    </recommendedName>
</protein>
<evidence type="ECO:0000256" key="4">
    <source>
        <dbReference type="ARBA" id="ARBA00023180"/>
    </source>
</evidence>
<evidence type="ECO:0000256" key="6">
    <source>
        <dbReference type="SAM" id="SignalP"/>
    </source>
</evidence>
<dbReference type="AlphaFoldDB" id="A0A9P0G5P4"/>
<evidence type="ECO:0000256" key="3">
    <source>
        <dbReference type="ARBA" id="ARBA00012741"/>
    </source>
</evidence>
<name>A0A9P0G5P4_9CUCU</name>
<dbReference type="SUPFAM" id="SSF51445">
    <property type="entry name" value="(Trans)glycosidases"/>
    <property type="match status" value="1"/>
</dbReference>
<dbReference type="EC" id="3.2.1.20" evidence="3"/>
<dbReference type="GO" id="GO:0005975">
    <property type="term" value="P:carbohydrate metabolic process"/>
    <property type="evidence" value="ECO:0007669"/>
    <property type="project" value="InterPro"/>
</dbReference>
<evidence type="ECO:0000256" key="5">
    <source>
        <dbReference type="ARBA" id="ARBA00023295"/>
    </source>
</evidence>
<reference evidence="8" key="1">
    <citation type="submission" date="2022-01" db="EMBL/GenBank/DDBJ databases">
        <authorList>
            <person name="King R."/>
        </authorList>
    </citation>
    <scope>NUCLEOTIDE SEQUENCE</scope>
</reference>
<organism evidence="8 9">
    <name type="scientific">Psylliodes chrysocephalus</name>
    <dbReference type="NCBI Taxonomy" id="3402493"/>
    <lineage>
        <taxon>Eukaryota</taxon>
        <taxon>Metazoa</taxon>
        <taxon>Ecdysozoa</taxon>
        <taxon>Arthropoda</taxon>
        <taxon>Hexapoda</taxon>
        <taxon>Insecta</taxon>
        <taxon>Pterygota</taxon>
        <taxon>Neoptera</taxon>
        <taxon>Endopterygota</taxon>
        <taxon>Coleoptera</taxon>
        <taxon>Polyphaga</taxon>
        <taxon>Cucujiformia</taxon>
        <taxon>Chrysomeloidea</taxon>
        <taxon>Chrysomelidae</taxon>
        <taxon>Galerucinae</taxon>
        <taxon>Alticini</taxon>
        <taxon>Psylliodes</taxon>
    </lineage>
</organism>
<keyword evidence="4" id="KW-0325">Glycoprotein</keyword>
<dbReference type="Gene3D" id="3.20.20.80">
    <property type="entry name" value="Glycosidases"/>
    <property type="match status" value="1"/>
</dbReference>
<dbReference type="OrthoDB" id="1740265at2759"/>
<evidence type="ECO:0000256" key="2">
    <source>
        <dbReference type="ARBA" id="ARBA00008061"/>
    </source>
</evidence>